<organism evidence="6 7">
    <name type="scientific">Methylopila jiangsuensis</name>
    <dbReference type="NCBI Taxonomy" id="586230"/>
    <lineage>
        <taxon>Bacteria</taxon>
        <taxon>Pseudomonadati</taxon>
        <taxon>Pseudomonadota</taxon>
        <taxon>Alphaproteobacteria</taxon>
        <taxon>Hyphomicrobiales</taxon>
        <taxon>Methylopilaceae</taxon>
        <taxon>Methylopila</taxon>
    </lineage>
</organism>
<dbReference type="GO" id="GO:0008236">
    <property type="term" value="F:serine-type peptidase activity"/>
    <property type="evidence" value="ECO:0007669"/>
    <property type="project" value="UniProtKB-KW"/>
</dbReference>
<keyword evidence="3" id="KW-0378">Hydrolase</keyword>
<dbReference type="PANTHER" id="PTHR42987">
    <property type="entry name" value="PEPTIDASE S49"/>
    <property type="match status" value="1"/>
</dbReference>
<dbReference type="CDD" id="cd07023">
    <property type="entry name" value="S49_Sppa_N_C"/>
    <property type="match status" value="1"/>
</dbReference>
<dbReference type="InterPro" id="IPR047272">
    <property type="entry name" value="S49_SppA_C"/>
</dbReference>
<comment type="similarity">
    <text evidence="1">Belongs to the peptidase S49 family.</text>
</comment>
<dbReference type="GO" id="GO:0006508">
    <property type="term" value="P:proteolysis"/>
    <property type="evidence" value="ECO:0007669"/>
    <property type="project" value="UniProtKB-KW"/>
</dbReference>
<dbReference type="NCBIfam" id="TIGR00706">
    <property type="entry name" value="SppA_dom"/>
    <property type="match status" value="1"/>
</dbReference>
<dbReference type="PANTHER" id="PTHR42987:SF6">
    <property type="entry name" value="PROTEINASE IV"/>
    <property type="match status" value="1"/>
</dbReference>
<comment type="caution">
    <text evidence="6">The sequence shown here is derived from an EMBL/GenBank/DDBJ whole genome shotgun (WGS) entry which is preliminary data.</text>
</comment>
<feature type="domain" description="Peptidase S49" evidence="5">
    <location>
        <begin position="108"/>
        <end position="253"/>
    </location>
</feature>
<keyword evidence="7" id="KW-1185">Reference proteome</keyword>
<keyword evidence="2 6" id="KW-0645">Protease</keyword>
<reference evidence="6" key="2">
    <citation type="submission" date="2023-01" db="EMBL/GenBank/DDBJ databases">
        <authorList>
            <person name="Sun Q."/>
            <person name="Evtushenko L."/>
        </authorList>
    </citation>
    <scope>NUCLEOTIDE SEQUENCE</scope>
    <source>
        <strain evidence="6">VKM B-2555</strain>
    </source>
</reference>
<protein>
    <submittedName>
        <fullName evidence="6">Protease</fullName>
    </submittedName>
</protein>
<proteinExistence type="inferred from homology"/>
<sequence>MALNAEAILERRALRRRVAFWRVAAIALVGVALAAGAFASRGATKPGPRGAHIARVELSGVIMDDEKRAKLLKNLDKSDAKGVLLVINSPGGGVTASEDIYVAVRKIAEKRPVVAVVQTVAASGGYIAAIAADHIVARQNSITGSIGVLAQYPNFTGLLDKLGVAVESVKSSPLKAAPSGVEPTSPEARKALETLILDSYAWFKDLVSERRKLTGAQLASVTDGRVFTGRQAIEVKLVDQLGGEDEAIAWLATKGVDDTLPVREWKPEGSGLGALGLARSAAAGVADGLGAPAIGAALRGGSGGDGLVLDGLLAVWQAAAR</sequence>
<evidence type="ECO:0000256" key="1">
    <source>
        <dbReference type="ARBA" id="ARBA00008683"/>
    </source>
</evidence>
<dbReference type="RefSeq" id="WP_271203658.1">
    <property type="nucleotide sequence ID" value="NZ_BSFK01000005.1"/>
</dbReference>
<dbReference type="InterPro" id="IPR002142">
    <property type="entry name" value="Peptidase_S49"/>
</dbReference>
<evidence type="ECO:0000256" key="2">
    <source>
        <dbReference type="ARBA" id="ARBA00022670"/>
    </source>
</evidence>
<dbReference type="Gene3D" id="3.90.226.10">
    <property type="entry name" value="2-enoyl-CoA Hydratase, Chain A, domain 1"/>
    <property type="match status" value="2"/>
</dbReference>
<accession>A0A9W6JGR2</accession>
<dbReference type="Proteomes" id="UP001143364">
    <property type="component" value="Unassembled WGS sequence"/>
</dbReference>
<evidence type="ECO:0000256" key="4">
    <source>
        <dbReference type="ARBA" id="ARBA00022825"/>
    </source>
</evidence>
<keyword evidence="4" id="KW-0720">Serine protease</keyword>
<evidence type="ECO:0000313" key="7">
    <source>
        <dbReference type="Proteomes" id="UP001143364"/>
    </source>
</evidence>
<dbReference type="Pfam" id="PF01343">
    <property type="entry name" value="Peptidase_S49"/>
    <property type="match status" value="1"/>
</dbReference>
<dbReference type="SUPFAM" id="SSF52096">
    <property type="entry name" value="ClpP/crotonase"/>
    <property type="match status" value="1"/>
</dbReference>
<reference evidence="6" key="1">
    <citation type="journal article" date="2014" name="Int. J. Syst. Evol. Microbiol.">
        <title>Complete genome sequence of Corynebacterium casei LMG S-19264T (=DSM 44701T), isolated from a smear-ripened cheese.</title>
        <authorList>
            <consortium name="US DOE Joint Genome Institute (JGI-PGF)"/>
            <person name="Walter F."/>
            <person name="Albersmeier A."/>
            <person name="Kalinowski J."/>
            <person name="Ruckert C."/>
        </authorList>
    </citation>
    <scope>NUCLEOTIDE SEQUENCE</scope>
    <source>
        <strain evidence="6">VKM B-2555</strain>
    </source>
</reference>
<dbReference type="InterPro" id="IPR029045">
    <property type="entry name" value="ClpP/crotonase-like_dom_sf"/>
</dbReference>
<dbReference type="InterPro" id="IPR004635">
    <property type="entry name" value="Pept_S49_SppA"/>
</dbReference>
<evidence type="ECO:0000313" key="6">
    <source>
        <dbReference type="EMBL" id="GLK75719.1"/>
    </source>
</evidence>
<dbReference type="EMBL" id="BSFK01000005">
    <property type="protein sequence ID" value="GLK75719.1"/>
    <property type="molecule type" value="Genomic_DNA"/>
</dbReference>
<gene>
    <name evidence="6" type="ORF">GCM10008171_09730</name>
</gene>
<dbReference type="AlphaFoldDB" id="A0A9W6JGR2"/>
<evidence type="ECO:0000259" key="5">
    <source>
        <dbReference type="Pfam" id="PF01343"/>
    </source>
</evidence>
<evidence type="ECO:0000256" key="3">
    <source>
        <dbReference type="ARBA" id="ARBA00022801"/>
    </source>
</evidence>
<name>A0A9W6JGR2_9HYPH</name>